<evidence type="ECO:0000313" key="1">
    <source>
        <dbReference type="EMBL" id="CAD1840159.1"/>
    </source>
</evidence>
<organism evidence="1">
    <name type="scientific">Ananas comosus var. bracteatus</name>
    <name type="common">red pineapple</name>
    <dbReference type="NCBI Taxonomy" id="296719"/>
    <lineage>
        <taxon>Eukaryota</taxon>
        <taxon>Viridiplantae</taxon>
        <taxon>Streptophyta</taxon>
        <taxon>Embryophyta</taxon>
        <taxon>Tracheophyta</taxon>
        <taxon>Spermatophyta</taxon>
        <taxon>Magnoliopsida</taxon>
        <taxon>Liliopsida</taxon>
        <taxon>Poales</taxon>
        <taxon>Bromeliaceae</taxon>
        <taxon>Bromelioideae</taxon>
        <taxon>Ananas</taxon>
    </lineage>
</organism>
<dbReference type="GO" id="GO:0055105">
    <property type="term" value="F:ubiquitin-protein transferase inhibitor activity"/>
    <property type="evidence" value="ECO:0007669"/>
    <property type="project" value="TreeGrafter"/>
</dbReference>
<name>A0A6V7QAC6_ANACO</name>
<reference evidence="1" key="1">
    <citation type="submission" date="2020-07" db="EMBL/GenBank/DDBJ databases">
        <authorList>
            <person name="Lin J."/>
        </authorList>
    </citation>
    <scope>NUCLEOTIDE SEQUENCE</scope>
</reference>
<dbReference type="InterPro" id="IPR011989">
    <property type="entry name" value="ARM-like"/>
</dbReference>
<dbReference type="Gene3D" id="1.25.10.10">
    <property type="entry name" value="Leucine-rich Repeat Variant"/>
    <property type="match status" value="1"/>
</dbReference>
<proteinExistence type="predicted"/>
<dbReference type="PANTHER" id="PTHR15430">
    <property type="entry name" value="GLOMULIN"/>
    <property type="match status" value="1"/>
</dbReference>
<dbReference type="EMBL" id="LR862134">
    <property type="protein sequence ID" value="CAD1840159.1"/>
    <property type="molecule type" value="Genomic_DNA"/>
</dbReference>
<dbReference type="Pfam" id="PF08568">
    <property type="entry name" value="Kinetochor_Ybp2"/>
    <property type="match status" value="2"/>
</dbReference>
<dbReference type="PANTHER" id="PTHR15430:SF1">
    <property type="entry name" value="GLOMULIN"/>
    <property type="match status" value="1"/>
</dbReference>
<evidence type="ECO:0008006" key="2">
    <source>
        <dbReference type="Google" id="ProtNLM"/>
    </source>
</evidence>
<dbReference type="GO" id="GO:0005737">
    <property type="term" value="C:cytoplasm"/>
    <property type="evidence" value="ECO:0007669"/>
    <property type="project" value="TreeGrafter"/>
</dbReference>
<dbReference type="InterPro" id="IPR019516">
    <property type="entry name" value="Glomulin/ALF4"/>
</dbReference>
<protein>
    <recommendedName>
        <fullName evidence="2">Aberrant root formation protein 4</fullName>
    </recommendedName>
</protein>
<dbReference type="SUPFAM" id="SSF48371">
    <property type="entry name" value="ARM repeat"/>
    <property type="match status" value="1"/>
</dbReference>
<sequence length="621" mass="68026">MSSDDPSPIVDLAQINLNAASSSSPLSLRLHDALRACSQAVESGDFSGSDSAVAAVIDLLNSAADPPQSDAESVVPDARVCEELLVEVQRFFSNPSSNQMVVDALSLDLPKVVAKYGALSDKCREIAGTIVEFLVSTCSPRDMLSILCEALDVHIRVSKEPTYFILLFDGLAKVFVQIQRHHVEQVKAALPIILQVLRAISSDCHEEARDAINILFEAAIRIGNSMQEMCKRVVEGKKDELRAMLGLYVLQNIVKLLYQEVGKRVSFQDVVHLFFSSPNFSPLWALLFGLITGSSLASATAVISKGDGDGTIDCFSLAMDGAALAVVWGHITDDIAKTAGEQLKSVLREIQNNQTARWQAIGTLKYALSSNDYPWELKSNTIDLLLSITDGCNTEGSDDDYLDFSGFVPSLLFTLQAIEMIMMGSFDASLRKKAFTALRRVISEIPSSHRFDILKALITSSVSPSLTAILIDLVRAEILTENNQKCVRNVKDAQFEIGSHSSSWSSQALELVELILKPPEGGTPALPDHSEQVLSALNLLRFILIRESTGQTNQKTVLSEKVLQKAYSEWLLPLRALVTGIEAENEKDNSELANDIFCALNPVQLVLYRCIELVEDRLKHS</sequence>
<dbReference type="InterPro" id="IPR013877">
    <property type="entry name" value="YAP-bd/ALF4/Glomulin"/>
</dbReference>
<accession>A0A6V7QAC6</accession>
<dbReference type="InterPro" id="IPR016024">
    <property type="entry name" value="ARM-type_fold"/>
</dbReference>
<gene>
    <name evidence="1" type="ORF">CB5_LOCUS23370</name>
</gene>
<dbReference type="AlphaFoldDB" id="A0A6V7QAC6"/>